<evidence type="ECO:0000256" key="5">
    <source>
        <dbReference type="ARBA" id="ARBA00022679"/>
    </source>
</evidence>
<dbReference type="Gene3D" id="3.30.70.270">
    <property type="match status" value="1"/>
</dbReference>
<organism evidence="14 15">
    <name type="scientific">Dorea hominis</name>
    <dbReference type="NCBI Taxonomy" id="2763040"/>
    <lineage>
        <taxon>Bacteria</taxon>
        <taxon>Bacillati</taxon>
        <taxon>Bacillota</taxon>
        <taxon>Clostridia</taxon>
        <taxon>Lachnospirales</taxon>
        <taxon>Lachnospiraceae</taxon>
        <taxon>Dorea</taxon>
    </lineage>
</organism>
<dbReference type="SMART" id="SM00267">
    <property type="entry name" value="GGDEF"/>
    <property type="match status" value="1"/>
</dbReference>
<feature type="domain" description="GGDEF" evidence="13">
    <location>
        <begin position="231"/>
        <end position="366"/>
    </location>
</feature>
<dbReference type="InterPro" id="IPR003661">
    <property type="entry name" value="HisK_dim/P_dom"/>
</dbReference>
<dbReference type="CDD" id="cd00082">
    <property type="entry name" value="HisKA"/>
    <property type="match status" value="1"/>
</dbReference>
<dbReference type="EC" id="2.7.13.3" evidence="2"/>
<dbReference type="InterPro" id="IPR000160">
    <property type="entry name" value="GGDEF_dom"/>
</dbReference>
<dbReference type="InterPro" id="IPR036097">
    <property type="entry name" value="HisK_dim/P_sf"/>
</dbReference>
<dbReference type="SMART" id="SM00448">
    <property type="entry name" value="REC"/>
    <property type="match status" value="1"/>
</dbReference>
<dbReference type="Pfam" id="PF02518">
    <property type="entry name" value="HATPase_c"/>
    <property type="match status" value="1"/>
</dbReference>
<evidence type="ECO:0000256" key="7">
    <source>
        <dbReference type="ARBA" id="ARBA00023012"/>
    </source>
</evidence>
<dbReference type="Gene3D" id="1.10.287.130">
    <property type="match status" value="1"/>
</dbReference>
<evidence type="ECO:0000256" key="4">
    <source>
        <dbReference type="ARBA" id="ARBA00022553"/>
    </source>
</evidence>
<dbReference type="CDD" id="cd01949">
    <property type="entry name" value="GGDEF"/>
    <property type="match status" value="1"/>
</dbReference>
<keyword evidence="6" id="KW-0418">Kinase</keyword>
<dbReference type="Pfam" id="PF00072">
    <property type="entry name" value="Response_reg"/>
    <property type="match status" value="1"/>
</dbReference>
<dbReference type="PROSITE" id="PS50110">
    <property type="entry name" value="RESPONSE_REGULATORY"/>
    <property type="match status" value="1"/>
</dbReference>
<dbReference type="Pfam" id="PF00512">
    <property type="entry name" value="HisKA"/>
    <property type="match status" value="1"/>
</dbReference>
<comment type="caution">
    <text evidence="14">The sequence shown here is derived from an EMBL/GenBank/DDBJ whole genome shotgun (WGS) entry which is preliminary data.</text>
</comment>
<dbReference type="SUPFAM" id="SSF55073">
    <property type="entry name" value="Nucleotide cyclase"/>
    <property type="match status" value="1"/>
</dbReference>
<name>A0ABR7EVH5_9FIRM</name>
<dbReference type="Gene3D" id="3.30.565.10">
    <property type="entry name" value="Histidine kinase-like ATPase, C-terminal domain"/>
    <property type="match status" value="1"/>
</dbReference>
<dbReference type="Proteomes" id="UP000647235">
    <property type="component" value="Unassembled WGS sequence"/>
</dbReference>
<dbReference type="Gene3D" id="3.40.50.2300">
    <property type="match status" value="1"/>
</dbReference>
<keyword evidence="10" id="KW-1133">Transmembrane helix</keyword>
<protein>
    <recommendedName>
        <fullName evidence="3">Stage 0 sporulation protein A homolog</fullName>
        <ecNumber evidence="2">2.7.13.3</ecNumber>
    </recommendedName>
</protein>
<dbReference type="InterPro" id="IPR036890">
    <property type="entry name" value="HATPase_C_sf"/>
</dbReference>
<dbReference type="CDD" id="cd17546">
    <property type="entry name" value="REC_hyHK_CKI1_RcsC-like"/>
    <property type="match status" value="1"/>
</dbReference>
<evidence type="ECO:0000313" key="14">
    <source>
        <dbReference type="EMBL" id="MBC5665248.1"/>
    </source>
</evidence>
<dbReference type="InterPro" id="IPR029787">
    <property type="entry name" value="Nucleotide_cyclase"/>
</dbReference>
<comment type="function">
    <text evidence="8">May play the central regulatory role in sporulation. It may be an element of the effector pathway responsible for the activation of sporulation genes in response to nutritional stress. Spo0A may act in concert with spo0H (a sigma factor) to control the expression of some genes that are critical to the sporulation process.</text>
</comment>
<keyword evidence="5" id="KW-0808">Transferase</keyword>
<evidence type="ECO:0000259" key="13">
    <source>
        <dbReference type="PROSITE" id="PS50887"/>
    </source>
</evidence>
<dbReference type="InterPro" id="IPR043128">
    <property type="entry name" value="Rev_trsase/Diguanyl_cyclase"/>
</dbReference>
<dbReference type="InterPro" id="IPR001789">
    <property type="entry name" value="Sig_transdc_resp-reg_receiver"/>
</dbReference>
<sequence>MEMDKEISNKKKKRTYLLRIGMMILTLVLIVLFVLMMALVSRIQGTGRVVNYAGLVRGKTQRIIKLEDAGKPQDQMLQDVQDYIDGLRDGSDKLQLVRLEDKKFQSKMKELDDYFQQLKKEILIVREKGYEHTQIVEKSEEFFKICDEATGFAEVYSDKRTSTLDVLEKIVILDICGLVLLLGLEVLKMLRYAAQNRLLQKKIYLDEATGLPNKNKCEEILENNKELEAGAQIAVCVFDLNNLRMINNNLGHDKGDAYIRSFAGQLRAAMPEDAFVGRDGGDEFLAVLTGKNHTEVQECLAGVRKSVKLYSRQHPEMPISYAAGYALSDDYEPCTMRMLFKQADKNMYVDKNHAKVQENERKRKESLQLLDRIREKHYVFANCLYCDARMDTYRMLRSEEGFFLAEDGSYTGAAEQVLREFAADDTRKEMRKWLEIASMEQLLGPAMEKTEFFYQRKVGVGYRYGRMTALFVNDAADGRLHHFILGFDEFHDSEKMGTDEKFQLTRYYEQMKQSILENGNYVEALMETAQAIYAVDLTNDCLKSIFYHTGRHEFAVDAKTPCSYDLYCQERQQYVAEETLENYRIVDSSSKLLERYLNGEKQVTVEYQERNHTGKYVWMQKTVLMSLDTLFDSKTGKRSTVIQGMILFKNTSLFHAKEQQERERLQVAYETADSENKAKTEFMNRMSHDIRTPINGIAGMIDIIQKNWDDKEKLDDCLRKLRLSTDHLQALVNDVLEVNKISSGKMKLGKEPFNLEELMDEVSALLDIQIKENGITHEKHRIDLRHVKLIGSPLHLRQILINLLSNSIKYNKENGHIDTYVQEVKYNDTHALYEFKIVDTGIGMSKEFIANQIYKPFTQEKTDARTQYKGTGLGMSIVRGLIDKMHGSIKVKSVLGEGSVFIVQIPFELDTAEYETDISEKEKTDKSLKGLHVLLVEDNDINMEVAQFYLEDAGATVEKAWNGQEAVDMVSKNCNYDVILMDLMMPVMDGMEAARRIRKLETDHAKNVPILAMTAQSASDSEQMCKDAGMNGYVAKPVAAKLLTIEIRKAMQC</sequence>
<dbReference type="NCBIfam" id="TIGR00254">
    <property type="entry name" value="GGDEF"/>
    <property type="match status" value="1"/>
</dbReference>
<keyword evidence="7" id="KW-0902">Two-component regulatory system</keyword>
<dbReference type="PANTHER" id="PTHR43047:SF72">
    <property type="entry name" value="OSMOSENSING HISTIDINE PROTEIN KINASE SLN1"/>
    <property type="match status" value="1"/>
</dbReference>
<dbReference type="SMART" id="SM00388">
    <property type="entry name" value="HisKA"/>
    <property type="match status" value="1"/>
</dbReference>
<accession>A0ABR7EVH5</accession>
<dbReference type="SUPFAM" id="SSF55874">
    <property type="entry name" value="ATPase domain of HSP90 chaperone/DNA topoisomerase II/histidine kinase"/>
    <property type="match status" value="1"/>
</dbReference>
<evidence type="ECO:0000259" key="12">
    <source>
        <dbReference type="PROSITE" id="PS50110"/>
    </source>
</evidence>
<keyword evidence="4 9" id="KW-0597">Phosphoprotein</keyword>
<dbReference type="SUPFAM" id="SSF52172">
    <property type="entry name" value="CheY-like"/>
    <property type="match status" value="1"/>
</dbReference>
<proteinExistence type="predicted"/>
<dbReference type="SUPFAM" id="SSF47384">
    <property type="entry name" value="Homodimeric domain of signal transducing histidine kinase"/>
    <property type="match status" value="1"/>
</dbReference>
<evidence type="ECO:0000256" key="8">
    <source>
        <dbReference type="ARBA" id="ARBA00024867"/>
    </source>
</evidence>
<evidence type="ECO:0000259" key="11">
    <source>
        <dbReference type="PROSITE" id="PS50109"/>
    </source>
</evidence>
<evidence type="ECO:0000256" key="2">
    <source>
        <dbReference type="ARBA" id="ARBA00012438"/>
    </source>
</evidence>
<keyword evidence="15" id="KW-1185">Reference proteome</keyword>
<comment type="catalytic activity">
    <reaction evidence="1">
        <text>ATP + protein L-histidine = ADP + protein N-phospho-L-histidine.</text>
        <dbReference type="EC" id="2.7.13.3"/>
    </reaction>
</comment>
<keyword evidence="10" id="KW-0472">Membrane</keyword>
<dbReference type="PROSITE" id="PS50109">
    <property type="entry name" value="HIS_KIN"/>
    <property type="match status" value="1"/>
</dbReference>
<evidence type="ECO:0000313" key="15">
    <source>
        <dbReference type="Proteomes" id="UP000647235"/>
    </source>
</evidence>
<dbReference type="PROSITE" id="PS50887">
    <property type="entry name" value="GGDEF"/>
    <property type="match status" value="1"/>
</dbReference>
<dbReference type="InterPro" id="IPR005467">
    <property type="entry name" value="His_kinase_dom"/>
</dbReference>
<evidence type="ECO:0000256" key="9">
    <source>
        <dbReference type="PROSITE-ProRule" id="PRU00169"/>
    </source>
</evidence>
<dbReference type="PRINTS" id="PR00344">
    <property type="entry name" value="BCTRLSENSOR"/>
</dbReference>
<evidence type="ECO:0000256" key="6">
    <source>
        <dbReference type="ARBA" id="ARBA00022777"/>
    </source>
</evidence>
<evidence type="ECO:0000256" key="10">
    <source>
        <dbReference type="SAM" id="Phobius"/>
    </source>
</evidence>
<feature type="modified residue" description="4-aspartylphosphate" evidence="9">
    <location>
        <position position="982"/>
    </location>
</feature>
<evidence type="ECO:0000256" key="3">
    <source>
        <dbReference type="ARBA" id="ARBA00018672"/>
    </source>
</evidence>
<gene>
    <name evidence="14" type="ORF">H8S07_08135</name>
</gene>
<feature type="domain" description="Response regulatory" evidence="12">
    <location>
        <begin position="932"/>
        <end position="1051"/>
    </location>
</feature>
<dbReference type="SMART" id="SM00387">
    <property type="entry name" value="HATPase_c"/>
    <property type="match status" value="1"/>
</dbReference>
<dbReference type="InterPro" id="IPR003594">
    <property type="entry name" value="HATPase_dom"/>
</dbReference>
<feature type="domain" description="Histidine kinase" evidence="11">
    <location>
        <begin position="685"/>
        <end position="909"/>
    </location>
</feature>
<dbReference type="EMBL" id="JACOOY010000008">
    <property type="protein sequence ID" value="MBC5665248.1"/>
    <property type="molecule type" value="Genomic_DNA"/>
</dbReference>
<dbReference type="InterPro" id="IPR004358">
    <property type="entry name" value="Sig_transdc_His_kin-like_C"/>
</dbReference>
<dbReference type="PANTHER" id="PTHR43047">
    <property type="entry name" value="TWO-COMPONENT HISTIDINE PROTEIN KINASE"/>
    <property type="match status" value="1"/>
</dbReference>
<dbReference type="InterPro" id="IPR011006">
    <property type="entry name" value="CheY-like_superfamily"/>
</dbReference>
<feature type="transmembrane region" description="Helical" evidence="10">
    <location>
        <begin position="20"/>
        <end position="40"/>
    </location>
</feature>
<dbReference type="Pfam" id="PF00990">
    <property type="entry name" value="GGDEF"/>
    <property type="match status" value="1"/>
</dbReference>
<evidence type="ECO:0000256" key="1">
    <source>
        <dbReference type="ARBA" id="ARBA00000085"/>
    </source>
</evidence>
<reference evidence="14 15" key="1">
    <citation type="submission" date="2020-08" db="EMBL/GenBank/DDBJ databases">
        <title>Genome public.</title>
        <authorList>
            <person name="Liu C."/>
            <person name="Sun Q."/>
        </authorList>
    </citation>
    <scope>NUCLEOTIDE SEQUENCE [LARGE SCALE GENOMIC DNA]</scope>
    <source>
        <strain evidence="14 15">NSJ-36</strain>
    </source>
</reference>
<keyword evidence="10" id="KW-0812">Transmembrane</keyword>